<dbReference type="Pfam" id="PF01926">
    <property type="entry name" value="MMR_HSR1"/>
    <property type="match status" value="1"/>
</dbReference>
<evidence type="ECO:0000256" key="5">
    <source>
        <dbReference type="RuleBase" id="RU364023"/>
    </source>
</evidence>
<keyword evidence="4 5" id="KW-0539">Nucleus</keyword>
<evidence type="ECO:0000259" key="7">
    <source>
        <dbReference type="PROSITE" id="PS51721"/>
    </source>
</evidence>
<dbReference type="GO" id="GO:0005525">
    <property type="term" value="F:GTP binding"/>
    <property type="evidence" value="ECO:0007669"/>
    <property type="project" value="UniProtKB-KW"/>
</dbReference>
<name>A0ABD2IFL0_HETSC</name>
<dbReference type="InterPro" id="IPR024929">
    <property type="entry name" value="GNL2_CP_dom"/>
</dbReference>
<dbReference type="SUPFAM" id="SSF52540">
    <property type="entry name" value="P-loop containing nucleoside triphosphate hydrolases"/>
    <property type="match status" value="1"/>
</dbReference>
<feature type="compositionally biased region" description="Acidic residues" evidence="6">
    <location>
        <begin position="502"/>
        <end position="513"/>
    </location>
</feature>
<dbReference type="InterPro" id="IPR006073">
    <property type="entry name" value="GTP-bd"/>
</dbReference>
<feature type="domain" description="CP-type G" evidence="7">
    <location>
        <begin position="225"/>
        <end position="387"/>
    </location>
</feature>
<reference evidence="8 9" key="1">
    <citation type="submission" date="2024-10" db="EMBL/GenBank/DDBJ databases">
        <authorList>
            <person name="Kim D."/>
        </authorList>
    </citation>
    <scope>NUCLEOTIDE SEQUENCE [LARGE SCALE GENOMIC DNA]</scope>
    <source>
        <strain evidence="8">Taebaek</strain>
    </source>
</reference>
<organism evidence="8 9">
    <name type="scientific">Heterodera schachtii</name>
    <name type="common">Sugarbeet cyst nematode worm</name>
    <name type="synonym">Tylenchus schachtii</name>
    <dbReference type="NCBI Taxonomy" id="97005"/>
    <lineage>
        <taxon>Eukaryota</taxon>
        <taxon>Metazoa</taxon>
        <taxon>Ecdysozoa</taxon>
        <taxon>Nematoda</taxon>
        <taxon>Chromadorea</taxon>
        <taxon>Rhabditida</taxon>
        <taxon>Tylenchina</taxon>
        <taxon>Tylenchomorpha</taxon>
        <taxon>Tylenchoidea</taxon>
        <taxon>Heteroderidae</taxon>
        <taxon>Heteroderinae</taxon>
        <taxon>Heterodera</taxon>
    </lineage>
</organism>
<dbReference type="InterPro" id="IPR050755">
    <property type="entry name" value="TRAFAC_YlqF/YawG_RiboMat"/>
</dbReference>
<comment type="caution">
    <text evidence="8">The sequence shown here is derived from an EMBL/GenBank/DDBJ whole genome shotgun (WGS) entry which is preliminary data.</text>
</comment>
<evidence type="ECO:0000256" key="3">
    <source>
        <dbReference type="ARBA" id="ARBA00023134"/>
    </source>
</evidence>
<evidence type="ECO:0000256" key="6">
    <source>
        <dbReference type="SAM" id="MobiDB-lite"/>
    </source>
</evidence>
<dbReference type="Gene3D" id="3.40.50.300">
    <property type="entry name" value="P-loop containing nucleotide triphosphate hydrolases"/>
    <property type="match status" value="1"/>
</dbReference>
<dbReference type="CDD" id="cd01858">
    <property type="entry name" value="NGP_1"/>
    <property type="match status" value="1"/>
</dbReference>
<dbReference type="PANTHER" id="PTHR11089">
    <property type="entry name" value="GTP-BINDING PROTEIN-RELATED"/>
    <property type="match status" value="1"/>
</dbReference>
<evidence type="ECO:0000313" key="9">
    <source>
        <dbReference type="Proteomes" id="UP001620645"/>
    </source>
</evidence>
<gene>
    <name evidence="8" type="ORF">niasHS_013557</name>
</gene>
<dbReference type="InterPro" id="IPR030378">
    <property type="entry name" value="G_CP_dom"/>
</dbReference>
<dbReference type="Gene3D" id="1.10.1580.10">
    <property type="match status" value="1"/>
</dbReference>
<accession>A0ABD2IFL0</accession>
<feature type="compositionally biased region" description="Basic residues" evidence="6">
    <location>
        <begin position="662"/>
        <end position="675"/>
    </location>
</feature>
<evidence type="ECO:0000256" key="2">
    <source>
        <dbReference type="ARBA" id="ARBA00022741"/>
    </source>
</evidence>
<feature type="compositionally biased region" description="Acidic residues" evidence="6">
    <location>
        <begin position="612"/>
        <end position="621"/>
    </location>
</feature>
<protein>
    <recommendedName>
        <fullName evidence="5">Nucleolar GTP-binding protein 2</fullName>
    </recommendedName>
</protein>
<evidence type="ECO:0000256" key="1">
    <source>
        <dbReference type="ARBA" id="ARBA00004604"/>
    </source>
</evidence>
<dbReference type="FunFam" id="3.40.50.300:FF:000559">
    <property type="entry name" value="Nuclear/nucleolar GTPase 2"/>
    <property type="match status" value="1"/>
</dbReference>
<dbReference type="InterPro" id="IPR027417">
    <property type="entry name" value="P-loop_NTPase"/>
</dbReference>
<dbReference type="Proteomes" id="UP001620645">
    <property type="component" value="Unassembled WGS sequence"/>
</dbReference>
<feature type="compositionally biased region" description="Basic and acidic residues" evidence="6">
    <location>
        <begin position="568"/>
        <end position="611"/>
    </location>
</feature>
<feature type="compositionally biased region" description="Polar residues" evidence="6">
    <location>
        <begin position="39"/>
        <end position="54"/>
    </location>
</feature>
<dbReference type="Pfam" id="PF08153">
    <property type="entry name" value="NGP1NT"/>
    <property type="match status" value="1"/>
</dbReference>
<comment type="function">
    <text evidence="5">GTPase that associates with pre-60S ribosomal subunits in the nucleolus and is required for their nuclear export and maturation.</text>
</comment>
<comment type="subcellular location">
    <subcellularLocation>
        <location evidence="1 5">Nucleus</location>
        <location evidence="1 5">Nucleolus</location>
    </subcellularLocation>
</comment>
<dbReference type="PROSITE" id="PS51721">
    <property type="entry name" value="G_CP"/>
    <property type="match status" value="1"/>
</dbReference>
<feature type="compositionally biased region" description="Basic and acidic residues" evidence="6">
    <location>
        <begin position="703"/>
        <end position="713"/>
    </location>
</feature>
<dbReference type="GO" id="GO:0005730">
    <property type="term" value="C:nucleolus"/>
    <property type="evidence" value="ECO:0007669"/>
    <property type="project" value="UniProtKB-SubCell"/>
</dbReference>
<feature type="region of interest" description="Disordered" evidence="6">
    <location>
        <begin position="499"/>
        <end position="722"/>
    </location>
</feature>
<comment type="similarity">
    <text evidence="5">Belongs to the TRAFAC class YlqF/YawG GTPase family. NOG2 subfamily.</text>
</comment>
<feature type="region of interest" description="Disordered" evidence="6">
    <location>
        <begin position="1"/>
        <end position="54"/>
    </location>
</feature>
<dbReference type="InterPro" id="IPR023179">
    <property type="entry name" value="GTP-bd_ortho_bundle_sf"/>
</dbReference>
<keyword evidence="9" id="KW-1185">Reference proteome</keyword>
<evidence type="ECO:0000313" key="8">
    <source>
        <dbReference type="EMBL" id="KAL3076286.1"/>
    </source>
</evidence>
<proteinExistence type="inferred from homology"/>
<sequence length="744" mass="84221">MVKAKKNSKNSGFKRPSGGSSKKKSRSNHSLNPDRKVTGKTSGNGTSMRTKSTINRLRMYKNFKPIRDSKGKITKSAPFQGTLKSGTVARVEPHRKWFGNTRVVGQEQLQRFQEEMGKARHDPFQVVMRQTRAPISLLQEKAKQQRMHILDTESFEHTFGKKAQRKKAQLKVNDLEEFCEEAQQRADGYVETNDRSLLSNQQRALEERTENPTPLFRAGQSARVWSELYKVIDSSDVVIEVLDARDPMGTRCRQVEQFLQKEKPHKHLILVLNKVDLVPNWVTKKWLQILSKEIPTIAFHASIQHSFGKGALINLLRQFYRLHRKERQQISVGMIGYPNVGKSSVINTLRAKKVCKSAPLAGETKVWQYVMMMKGIYLIDCPGVVYPPHGDTETDLVLKGVVRVENVPDPENHIQTVLDRVRPNHLRRHYNFVKSEGGGANGEPFWANCEDFMTKIALSSGRLLKGGEPDLNTVARQILNDYQRGNLPHYVVPPGCERTLADDDDTQPDEVQEKDERPITVVEEDERAQVTDSEYEDGKGVEEEEEEDGEEKVKEEEEGEEEDMDDPSGEKAILRAILEKNKPKQSEEGEIVDKKEEEGDETGADKGKEREEEGEEDEEDGTSSVVTDFEFQFSTTDDDAEMESIGSDLEGNGIGKEEKQRKTIGGKRARGKRGGTKNANKKQPQNRGRTSRAAEILGATNAEKTKDGGREKGGVVSFEKSKHSVPRNMWYKKLAKRTKAKHQQ</sequence>
<feature type="compositionally biased region" description="Low complexity" evidence="6">
    <location>
        <begin position="11"/>
        <end position="20"/>
    </location>
</feature>
<keyword evidence="2 5" id="KW-0547">Nucleotide-binding</keyword>
<keyword evidence="3 5" id="KW-0342">GTP-binding</keyword>
<dbReference type="InterPro" id="IPR012971">
    <property type="entry name" value="NOG2_N_dom"/>
</dbReference>
<dbReference type="PANTHER" id="PTHR11089:SF9">
    <property type="entry name" value="NUCLEOLAR GTP-BINDING PROTEIN 2"/>
    <property type="match status" value="1"/>
</dbReference>
<dbReference type="EMBL" id="JBICCN010000338">
    <property type="protein sequence ID" value="KAL3076286.1"/>
    <property type="molecule type" value="Genomic_DNA"/>
</dbReference>
<feature type="compositionally biased region" description="Acidic residues" evidence="6">
    <location>
        <begin position="542"/>
        <end position="567"/>
    </location>
</feature>
<evidence type="ECO:0000256" key="4">
    <source>
        <dbReference type="ARBA" id="ARBA00023242"/>
    </source>
</evidence>
<dbReference type="AlphaFoldDB" id="A0ABD2IFL0"/>